<dbReference type="PANTHER" id="PTHR43716">
    <property type="entry name" value="D-2-HYDROXYGLUTARATE DEHYDROGENASE, MITOCHONDRIAL"/>
    <property type="match status" value="1"/>
</dbReference>
<dbReference type="GO" id="GO:0022904">
    <property type="term" value="P:respiratory electron transport chain"/>
    <property type="evidence" value="ECO:0007669"/>
    <property type="project" value="TreeGrafter"/>
</dbReference>
<dbReference type="SUPFAM" id="SSF55103">
    <property type="entry name" value="FAD-linked oxidases, C-terminal domain"/>
    <property type="match status" value="1"/>
</dbReference>
<dbReference type="InterPro" id="IPR051264">
    <property type="entry name" value="FAD-oxidored/transferase_4"/>
</dbReference>
<dbReference type="SUPFAM" id="SSF56176">
    <property type="entry name" value="FAD-binding/transporter-associated domain-like"/>
    <property type="match status" value="1"/>
</dbReference>
<dbReference type="Gene3D" id="3.30.70.2190">
    <property type="match status" value="1"/>
</dbReference>
<evidence type="ECO:0000259" key="5">
    <source>
        <dbReference type="PROSITE" id="PS51387"/>
    </source>
</evidence>
<dbReference type="Gene3D" id="3.30.70.2740">
    <property type="match status" value="1"/>
</dbReference>
<dbReference type="InterPro" id="IPR016167">
    <property type="entry name" value="FAD-bd_PCMH_sub1"/>
</dbReference>
<keyword evidence="3" id="KW-0285">Flavoprotein</keyword>
<dbReference type="PANTHER" id="PTHR43716:SF2">
    <property type="entry name" value="BLL6224 PROTEIN"/>
    <property type="match status" value="1"/>
</dbReference>
<comment type="cofactor">
    <cofactor evidence="1">
        <name>FAD</name>
        <dbReference type="ChEBI" id="CHEBI:57692"/>
    </cofactor>
</comment>
<dbReference type="AlphaFoldDB" id="A0A285N9J3"/>
<evidence type="ECO:0000256" key="1">
    <source>
        <dbReference type="ARBA" id="ARBA00001974"/>
    </source>
</evidence>
<sequence>MPCSSPSLSNETIKSHHAFFAQLIGCAYCLSETRDIEKYCQEPRDKFHGRTWLVLRPANTQEISQIMTYAYDHDLSIVPQGGNTGLVGGQIPDQTGGQILLSCERLSEIRSIDPNSNVVIVEAGVVLEQLQKAAEAVQRFFPLSLGAQGSCQIGGNLSTNAGGTGVLAYGNMRDLALGLEVVLPDGRIWNGLRSLRKDNTGYDLKHLFIGAEGTLGIITAASLKLYPAPVSQQVAFAGVDSPHHALDLFNLAQSHAGSILTGFELIPRLGMEFVFKHLDGARDPLSNPHAWYCLLELSANSPALDSGALIEAILTEAFEIGLVEDAALAQNHQQGQDFWRLRHGMSEVQKGEGGSIKHDISVPVSQIPAFLERAIPACIDAIPGCRPVPFGHMGDGNLHFNITQPVNADKAKFLAHWEEINEMVHAIVSEMGGSISAEHGIGTLKRDLLPGVKDPIELQLMRQIKDLLDPKGLMNPNKVLSSDRLV</sequence>
<evidence type="ECO:0000313" key="7">
    <source>
        <dbReference type="Proteomes" id="UP000219439"/>
    </source>
</evidence>
<name>A0A285N9J3_9HYPH</name>
<proteinExistence type="inferred from homology"/>
<keyword evidence="7" id="KW-1185">Reference proteome</keyword>
<dbReference type="InterPro" id="IPR036318">
    <property type="entry name" value="FAD-bd_PCMH-like_sf"/>
</dbReference>
<dbReference type="InterPro" id="IPR016166">
    <property type="entry name" value="FAD-bd_PCMH"/>
</dbReference>
<comment type="similarity">
    <text evidence="2">Belongs to the FAD-binding oxidoreductase/transferase type 4 family.</text>
</comment>
<feature type="domain" description="FAD-binding PCMH-type" evidence="5">
    <location>
        <begin position="47"/>
        <end position="228"/>
    </location>
</feature>
<dbReference type="Gene3D" id="3.30.43.10">
    <property type="entry name" value="Uridine Diphospho-n-acetylenolpyruvylglucosamine Reductase, domain 2"/>
    <property type="match status" value="1"/>
</dbReference>
<evidence type="ECO:0000256" key="2">
    <source>
        <dbReference type="ARBA" id="ARBA00008000"/>
    </source>
</evidence>
<dbReference type="FunFam" id="3.30.465.10:FF:000001">
    <property type="entry name" value="D-2-hydroxyglutarate dehydrogenase, mitochondrial"/>
    <property type="match status" value="1"/>
</dbReference>
<dbReference type="PROSITE" id="PS51387">
    <property type="entry name" value="FAD_PCMH"/>
    <property type="match status" value="1"/>
</dbReference>
<dbReference type="Gene3D" id="3.30.465.10">
    <property type="match status" value="1"/>
</dbReference>
<evidence type="ECO:0000256" key="3">
    <source>
        <dbReference type="ARBA" id="ARBA00022630"/>
    </source>
</evidence>
<organism evidence="6 7">
    <name type="scientific">Cohaesibacter gelatinilyticus</name>
    <dbReference type="NCBI Taxonomy" id="372072"/>
    <lineage>
        <taxon>Bacteria</taxon>
        <taxon>Pseudomonadati</taxon>
        <taxon>Pseudomonadota</taxon>
        <taxon>Alphaproteobacteria</taxon>
        <taxon>Hyphomicrobiales</taxon>
        <taxon>Cohaesibacteraceae</taxon>
    </lineage>
</organism>
<dbReference type="Gene3D" id="1.10.45.10">
    <property type="entry name" value="Vanillyl-alcohol Oxidase, Chain A, domain 4"/>
    <property type="match status" value="1"/>
</dbReference>
<reference evidence="6 7" key="1">
    <citation type="submission" date="2017-09" db="EMBL/GenBank/DDBJ databases">
        <authorList>
            <person name="Ehlers B."/>
            <person name="Leendertz F.H."/>
        </authorList>
    </citation>
    <scope>NUCLEOTIDE SEQUENCE [LARGE SCALE GENOMIC DNA]</scope>
    <source>
        <strain evidence="6 7">DSM 18289</strain>
    </source>
</reference>
<evidence type="ECO:0000256" key="4">
    <source>
        <dbReference type="ARBA" id="ARBA00022827"/>
    </source>
</evidence>
<gene>
    <name evidence="6" type="ORF">SAMN06265368_0317</name>
</gene>
<dbReference type="RefSeq" id="WP_097151654.1">
    <property type="nucleotide sequence ID" value="NZ_OBEL01000001.1"/>
</dbReference>
<dbReference type="InterPro" id="IPR016164">
    <property type="entry name" value="FAD-linked_Oxase-like_C"/>
</dbReference>
<dbReference type="GO" id="GO:0003824">
    <property type="term" value="F:catalytic activity"/>
    <property type="evidence" value="ECO:0007669"/>
    <property type="project" value="InterPro"/>
</dbReference>
<dbReference type="FunFam" id="1.10.45.10:FF:000001">
    <property type="entry name" value="D-lactate dehydrogenase mitochondrial"/>
    <property type="match status" value="1"/>
</dbReference>
<dbReference type="Proteomes" id="UP000219439">
    <property type="component" value="Unassembled WGS sequence"/>
</dbReference>
<keyword evidence="4" id="KW-0274">FAD</keyword>
<dbReference type="InterPro" id="IPR016169">
    <property type="entry name" value="FAD-bd_PCMH_sub2"/>
</dbReference>
<dbReference type="InterPro" id="IPR006094">
    <property type="entry name" value="Oxid_FAD_bind_N"/>
</dbReference>
<dbReference type="EMBL" id="OBEL01000001">
    <property type="protein sequence ID" value="SNZ06135.1"/>
    <property type="molecule type" value="Genomic_DNA"/>
</dbReference>
<protein>
    <submittedName>
        <fullName evidence="6">4-phosphoerythronate dehydrogenase (FAD-dependent)</fullName>
    </submittedName>
</protein>
<dbReference type="InterPro" id="IPR016171">
    <property type="entry name" value="Vanillyl_alc_oxidase_C-sub2"/>
</dbReference>
<evidence type="ECO:0000313" key="6">
    <source>
        <dbReference type="EMBL" id="SNZ06135.1"/>
    </source>
</evidence>
<accession>A0A285N9J3</accession>
<dbReference type="GO" id="GO:0071949">
    <property type="term" value="F:FAD binding"/>
    <property type="evidence" value="ECO:0007669"/>
    <property type="project" value="InterPro"/>
</dbReference>
<dbReference type="InterPro" id="IPR004113">
    <property type="entry name" value="FAD-bd_oxidored_4_C"/>
</dbReference>
<dbReference type="Pfam" id="PF01565">
    <property type="entry name" value="FAD_binding_4"/>
    <property type="match status" value="1"/>
</dbReference>
<dbReference type="OrthoDB" id="9809290at2"/>
<dbReference type="Pfam" id="PF02913">
    <property type="entry name" value="FAD-oxidase_C"/>
    <property type="match status" value="1"/>
</dbReference>